<dbReference type="GO" id="GO:0005739">
    <property type="term" value="C:mitochondrion"/>
    <property type="evidence" value="ECO:0007669"/>
    <property type="project" value="UniProtKB-SubCell"/>
</dbReference>
<protein>
    <submittedName>
        <fullName evidence="5">Uncharacterized protein</fullName>
    </submittedName>
</protein>
<evidence type="ECO:0000313" key="5">
    <source>
        <dbReference type="EMBL" id="SVA34896.1"/>
    </source>
</evidence>
<dbReference type="Pfam" id="PF02636">
    <property type="entry name" value="Methyltransf_28"/>
    <property type="match status" value="1"/>
</dbReference>
<dbReference type="AlphaFoldDB" id="A0A381V3D0"/>
<organism evidence="5">
    <name type="scientific">marine metagenome</name>
    <dbReference type="NCBI Taxonomy" id="408172"/>
    <lineage>
        <taxon>unclassified sequences</taxon>
        <taxon>metagenomes</taxon>
        <taxon>ecological metagenomes</taxon>
    </lineage>
</organism>
<comment type="subcellular location">
    <subcellularLocation>
        <location evidence="1">Mitochondrion</location>
    </subcellularLocation>
</comment>
<proteinExistence type="predicted"/>
<keyword evidence="4" id="KW-0496">Mitochondrion</keyword>
<name>A0A381V3D0_9ZZZZ</name>
<evidence type="ECO:0000256" key="1">
    <source>
        <dbReference type="ARBA" id="ARBA00004173"/>
    </source>
</evidence>
<reference evidence="5" key="1">
    <citation type="submission" date="2018-05" db="EMBL/GenBank/DDBJ databases">
        <authorList>
            <person name="Lanie J.A."/>
            <person name="Ng W.-L."/>
            <person name="Kazmierczak K.M."/>
            <person name="Andrzejewski T.M."/>
            <person name="Davidsen T.M."/>
            <person name="Wayne K.J."/>
            <person name="Tettelin H."/>
            <person name="Glass J.I."/>
            <person name="Rusch D."/>
            <person name="Podicherti R."/>
            <person name="Tsui H.-C.T."/>
            <person name="Winkler M.E."/>
        </authorList>
    </citation>
    <scope>NUCLEOTIDE SEQUENCE</scope>
</reference>
<evidence type="ECO:0000256" key="2">
    <source>
        <dbReference type="ARBA" id="ARBA00022603"/>
    </source>
</evidence>
<keyword evidence="3" id="KW-0808">Transferase</keyword>
<evidence type="ECO:0000256" key="4">
    <source>
        <dbReference type="ARBA" id="ARBA00023128"/>
    </source>
</evidence>
<dbReference type="InterPro" id="IPR038375">
    <property type="entry name" value="NDUFAF7_sf"/>
</dbReference>
<dbReference type="GO" id="GO:0032259">
    <property type="term" value="P:methylation"/>
    <property type="evidence" value="ECO:0007669"/>
    <property type="project" value="UniProtKB-KW"/>
</dbReference>
<gene>
    <name evidence="5" type="ORF">METZ01_LOCUS87750</name>
</gene>
<dbReference type="GO" id="GO:0035243">
    <property type="term" value="F:protein-arginine omega-N symmetric methyltransferase activity"/>
    <property type="evidence" value="ECO:0007669"/>
    <property type="project" value="TreeGrafter"/>
</dbReference>
<dbReference type="EMBL" id="UINC01007747">
    <property type="protein sequence ID" value="SVA34896.1"/>
    <property type="molecule type" value="Genomic_DNA"/>
</dbReference>
<keyword evidence="2" id="KW-0489">Methyltransferase</keyword>
<dbReference type="PANTHER" id="PTHR12049">
    <property type="entry name" value="PROTEIN ARGININE METHYLTRANSFERASE NDUFAF7, MITOCHONDRIAL"/>
    <property type="match status" value="1"/>
</dbReference>
<dbReference type="PANTHER" id="PTHR12049:SF7">
    <property type="entry name" value="PROTEIN ARGININE METHYLTRANSFERASE NDUFAF7, MITOCHONDRIAL"/>
    <property type="match status" value="1"/>
</dbReference>
<dbReference type="SUPFAM" id="SSF53335">
    <property type="entry name" value="S-adenosyl-L-methionine-dependent methyltransferases"/>
    <property type="match status" value="1"/>
</dbReference>
<evidence type="ECO:0000256" key="3">
    <source>
        <dbReference type="ARBA" id="ARBA00022679"/>
    </source>
</evidence>
<dbReference type="Gene3D" id="3.40.50.12710">
    <property type="match status" value="1"/>
</dbReference>
<sequence>MGMSLHDNEYGYYKNQNPIGAQGDFITSPEISQIFGEIIALWIKNSCSKFNYGNSYQIVDVGGGKGTLLKDIERTIGNKYFSYIFIDINPYLIKEQKKCLPIADHYTDINEIPEKPTFFILNEFLDALPIKQFMKQKGVWKEVCVDVENDTFKYCYLNPENPNFLYDYGLDRLITEDFYEVNMGLNGFIKKLSKILNANGGVALVIDYGYSYGSGDTLQAVQNHKYVDPLENPGKADITAHINFSAVKELCKKNYLKSNGPTTQRNFLLNLGALSRLENLLESNNDTQTRNNLTCGLNRLIKKKYMGELFKVMALFPKNNFIPEGFD</sequence>
<dbReference type="InterPro" id="IPR003788">
    <property type="entry name" value="NDUFAF7"/>
</dbReference>
<accession>A0A381V3D0</accession>
<dbReference type="InterPro" id="IPR029063">
    <property type="entry name" value="SAM-dependent_MTases_sf"/>
</dbReference>